<dbReference type="InterPro" id="IPR011043">
    <property type="entry name" value="Gal_Oxase/kelch_b-propeller"/>
</dbReference>
<accession>A0A915IDI2</accession>
<sequence length="328" mass="37512">MPTKPEDVTVAWGQARGQQDMAMERWWHAVYQDMVPSSDGSRLYFLYDQAVEGNGSYQAIVIFDPNTKRFLKDIPLNIQEGRVKYFYLLKPSEMVLFVQNEDYNGDCILWMFSLVLSPDGMGVAQMRQVLQSLNVGADWIICQAYDTRGVLYSYVVPGGNIKNYFDATVFGGVIYLFPSLADENLDFTHVHTIDTEGRTPMRPFATRPDPQSGFPGVRKQCALDIWQGKLFIIGGQFDDPQRGMFRYGDVWSLDLRNLQWQKYSLQLPLLIVEPNLGLEQNEAEPRPVRGIFKMKSILVAVREFEFLSYASLNMGKYRNLSSTNKLSS</sequence>
<evidence type="ECO:0000313" key="2">
    <source>
        <dbReference type="WBParaSite" id="nRc.2.0.1.t11853-RA"/>
    </source>
</evidence>
<dbReference type="Gene3D" id="2.120.10.80">
    <property type="entry name" value="Kelch-type beta propeller"/>
    <property type="match status" value="1"/>
</dbReference>
<reference evidence="2" key="1">
    <citation type="submission" date="2022-11" db="UniProtKB">
        <authorList>
            <consortium name="WormBaseParasite"/>
        </authorList>
    </citation>
    <scope>IDENTIFICATION</scope>
</reference>
<dbReference type="InterPro" id="IPR015915">
    <property type="entry name" value="Kelch-typ_b-propeller"/>
</dbReference>
<dbReference type="SUPFAM" id="SSF50965">
    <property type="entry name" value="Galactose oxidase, central domain"/>
    <property type="match status" value="1"/>
</dbReference>
<protein>
    <submittedName>
        <fullName evidence="2">Uncharacterized protein</fullName>
    </submittedName>
</protein>
<dbReference type="OMA" id="MERWWHA"/>
<name>A0A915IDI2_ROMCU</name>
<evidence type="ECO:0000313" key="1">
    <source>
        <dbReference type="Proteomes" id="UP000887565"/>
    </source>
</evidence>
<dbReference type="WBParaSite" id="nRc.2.0.1.t11853-RA">
    <property type="protein sequence ID" value="nRc.2.0.1.t11853-RA"/>
    <property type="gene ID" value="nRc.2.0.1.g11853"/>
</dbReference>
<dbReference type="AlphaFoldDB" id="A0A915IDI2"/>
<proteinExistence type="predicted"/>
<keyword evidence="1" id="KW-1185">Reference proteome</keyword>
<organism evidence="1 2">
    <name type="scientific">Romanomermis culicivorax</name>
    <name type="common">Nematode worm</name>
    <dbReference type="NCBI Taxonomy" id="13658"/>
    <lineage>
        <taxon>Eukaryota</taxon>
        <taxon>Metazoa</taxon>
        <taxon>Ecdysozoa</taxon>
        <taxon>Nematoda</taxon>
        <taxon>Enoplea</taxon>
        <taxon>Dorylaimia</taxon>
        <taxon>Mermithida</taxon>
        <taxon>Mermithoidea</taxon>
        <taxon>Mermithidae</taxon>
        <taxon>Romanomermis</taxon>
    </lineage>
</organism>
<dbReference type="Proteomes" id="UP000887565">
    <property type="component" value="Unplaced"/>
</dbReference>